<keyword evidence="6" id="KW-1185">Reference proteome</keyword>
<evidence type="ECO:0000256" key="3">
    <source>
        <dbReference type="SAM" id="MobiDB-lite"/>
    </source>
</evidence>
<feature type="domain" description="Flavodoxin-like fold" evidence="4">
    <location>
        <begin position="1"/>
        <end position="209"/>
    </location>
</feature>
<organism evidence="5 6">
    <name type="scientific">Streptomyces axinellae</name>
    <dbReference type="NCBI Taxonomy" id="552788"/>
    <lineage>
        <taxon>Bacteria</taxon>
        <taxon>Bacillati</taxon>
        <taxon>Actinomycetota</taxon>
        <taxon>Actinomycetes</taxon>
        <taxon>Kitasatosporales</taxon>
        <taxon>Streptomycetaceae</taxon>
        <taxon>Streptomyces</taxon>
    </lineage>
</organism>
<evidence type="ECO:0000313" key="6">
    <source>
        <dbReference type="Proteomes" id="UP001501447"/>
    </source>
</evidence>
<feature type="compositionally biased region" description="Basic and acidic residues" evidence="3">
    <location>
        <begin position="259"/>
        <end position="268"/>
    </location>
</feature>
<dbReference type="EMBL" id="BAAARJ010000035">
    <property type="protein sequence ID" value="GAA2639306.1"/>
    <property type="molecule type" value="Genomic_DNA"/>
</dbReference>
<name>A0ABP6DCB4_9ACTN</name>
<keyword evidence="2" id="KW-0560">Oxidoreductase</keyword>
<dbReference type="Pfam" id="PF02525">
    <property type="entry name" value="Flavodoxin_2"/>
    <property type="match status" value="1"/>
</dbReference>
<gene>
    <name evidence="5" type="ORF">GCM10009863_65340</name>
</gene>
<dbReference type="InterPro" id="IPR003680">
    <property type="entry name" value="Flavodoxin_fold"/>
</dbReference>
<dbReference type="InterPro" id="IPR029039">
    <property type="entry name" value="Flavoprotein-like_sf"/>
</dbReference>
<comment type="caution">
    <text evidence="5">The sequence shown here is derived from an EMBL/GenBank/DDBJ whole genome shotgun (WGS) entry which is preliminary data.</text>
</comment>
<accession>A0ABP6DCB4</accession>
<feature type="region of interest" description="Disordered" evidence="3">
    <location>
        <begin position="253"/>
        <end position="279"/>
    </location>
</feature>
<sequence>MKTLWIFAHPEDRSLNASLRDTGIAALREQGHQVRESDLYAMCWKPVIDGADFPRETGGRLRVGEAQERAHAGGGLSWDVREEQEKLAWADTLVFQFPLWWMGPPAILKGWLDRVFTQGFAFGVKDAEGNPRRYGDGGLAGKRATVITSVGARPSGFGPRGIHGHIDDVLFPLHHGTFWYTGMEALPPFVIYGADRLTEDEYAPYADELRGHLLGLPTAEPLRFRSERGGDYGGDLVLRAGVEPERTGFAAHSLGRAGGTEERRRYPEDGSGARTGMSV</sequence>
<dbReference type="Gene3D" id="3.40.50.360">
    <property type="match status" value="1"/>
</dbReference>
<dbReference type="InterPro" id="IPR051545">
    <property type="entry name" value="NAD(P)H_dehydrogenase_qn"/>
</dbReference>
<dbReference type="RefSeq" id="WP_344570692.1">
    <property type="nucleotide sequence ID" value="NZ_BAAARJ010000035.1"/>
</dbReference>
<comment type="similarity">
    <text evidence="1">Belongs to the NAD(P)H dehydrogenase (quinone) family.</text>
</comment>
<dbReference type="PANTHER" id="PTHR10204:SF34">
    <property type="entry name" value="NAD(P)H DEHYDROGENASE [QUINONE] 1 ISOFORM 1"/>
    <property type="match status" value="1"/>
</dbReference>
<dbReference type="SUPFAM" id="SSF52218">
    <property type="entry name" value="Flavoproteins"/>
    <property type="match status" value="1"/>
</dbReference>
<evidence type="ECO:0000259" key="4">
    <source>
        <dbReference type="Pfam" id="PF02525"/>
    </source>
</evidence>
<dbReference type="PANTHER" id="PTHR10204">
    <property type="entry name" value="NAD P H OXIDOREDUCTASE-RELATED"/>
    <property type="match status" value="1"/>
</dbReference>
<proteinExistence type="inferred from homology"/>
<evidence type="ECO:0000256" key="2">
    <source>
        <dbReference type="ARBA" id="ARBA00023002"/>
    </source>
</evidence>
<dbReference type="Proteomes" id="UP001501447">
    <property type="component" value="Unassembled WGS sequence"/>
</dbReference>
<evidence type="ECO:0000313" key="5">
    <source>
        <dbReference type="EMBL" id="GAA2639306.1"/>
    </source>
</evidence>
<protein>
    <submittedName>
        <fullName evidence="5">NAD(P)H-dependent oxidoreductase</fullName>
    </submittedName>
</protein>
<evidence type="ECO:0000256" key="1">
    <source>
        <dbReference type="ARBA" id="ARBA00006252"/>
    </source>
</evidence>
<reference evidence="6" key="1">
    <citation type="journal article" date="2019" name="Int. J. Syst. Evol. Microbiol.">
        <title>The Global Catalogue of Microorganisms (GCM) 10K type strain sequencing project: providing services to taxonomists for standard genome sequencing and annotation.</title>
        <authorList>
            <consortium name="The Broad Institute Genomics Platform"/>
            <consortium name="The Broad Institute Genome Sequencing Center for Infectious Disease"/>
            <person name="Wu L."/>
            <person name="Ma J."/>
        </authorList>
    </citation>
    <scope>NUCLEOTIDE SEQUENCE [LARGE SCALE GENOMIC DNA]</scope>
    <source>
        <strain evidence="6">JCM 16373</strain>
    </source>
</reference>